<dbReference type="InterPro" id="IPR036291">
    <property type="entry name" value="NAD(P)-bd_dom_sf"/>
</dbReference>
<dbReference type="Proteomes" id="UP000373449">
    <property type="component" value="Unassembled WGS sequence"/>
</dbReference>
<evidence type="ECO:0000313" key="2">
    <source>
        <dbReference type="EMBL" id="VFS47292.1"/>
    </source>
</evidence>
<feature type="domain" description="Alcohol dehydrogenase-like C-terminal" evidence="1">
    <location>
        <begin position="2"/>
        <end position="59"/>
    </location>
</feature>
<dbReference type="InterPro" id="IPR013149">
    <property type="entry name" value="ADH-like_C"/>
</dbReference>
<dbReference type="Pfam" id="PF00107">
    <property type="entry name" value="ADH_zinc_N"/>
    <property type="match status" value="1"/>
</dbReference>
<sequence>MNPAKEDVITLIKDMTDGYGCDIYIEATGAQKAVDQGLTLLRKLGTFVEFSVFKDPVTVTGALSATARSLMFWDLTSDLTAIR</sequence>
<dbReference type="AlphaFoldDB" id="A0A484ZFP3"/>
<reference evidence="2 3" key="1">
    <citation type="submission" date="2019-03" db="EMBL/GenBank/DDBJ databases">
        <authorList>
            <consortium name="Pathogen Informatics"/>
        </authorList>
    </citation>
    <scope>NUCLEOTIDE SEQUENCE [LARGE SCALE GENOMIC DNA]</scope>
    <source>
        <strain evidence="2 3">NCTC12282</strain>
    </source>
</reference>
<dbReference type="EMBL" id="CAADJA010000002">
    <property type="protein sequence ID" value="VFS47292.1"/>
    <property type="molecule type" value="Genomic_DNA"/>
</dbReference>
<protein>
    <submittedName>
        <fullName evidence="2">L-threonine 3-dehydrogenase</fullName>
    </submittedName>
</protein>
<accession>A0A484ZFP3</accession>
<dbReference type="Gene3D" id="3.40.50.720">
    <property type="entry name" value="NAD(P)-binding Rossmann-like Domain"/>
    <property type="match status" value="1"/>
</dbReference>
<proteinExistence type="predicted"/>
<evidence type="ECO:0000259" key="1">
    <source>
        <dbReference type="Pfam" id="PF00107"/>
    </source>
</evidence>
<name>A0A484ZFP3_9GAMM</name>
<organism evidence="2 3">
    <name type="scientific">Budvicia aquatica</name>
    <dbReference type="NCBI Taxonomy" id="82979"/>
    <lineage>
        <taxon>Bacteria</taxon>
        <taxon>Pseudomonadati</taxon>
        <taxon>Pseudomonadota</taxon>
        <taxon>Gammaproteobacteria</taxon>
        <taxon>Enterobacterales</taxon>
        <taxon>Budviciaceae</taxon>
        <taxon>Budvicia</taxon>
    </lineage>
</organism>
<dbReference type="SUPFAM" id="SSF51735">
    <property type="entry name" value="NAD(P)-binding Rossmann-fold domains"/>
    <property type="match status" value="1"/>
</dbReference>
<gene>
    <name evidence="2" type="ORF">NCTC12282_02227</name>
</gene>
<evidence type="ECO:0000313" key="3">
    <source>
        <dbReference type="Proteomes" id="UP000373449"/>
    </source>
</evidence>